<gene>
    <name evidence="2" type="ORF">DL546_007520</name>
</gene>
<keyword evidence="3" id="KW-1185">Reference proteome</keyword>
<protein>
    <submittedName>
        <fullName evidence="2">Uncharacterized protein</fullName>
    </submittedName>
</protein>
<feature type="compositionally biased region" description="Low complexity" evidence="1">
    <location>
        <begin position="880"/>
        <end position="918"/>
    </location>
</feature>
<dbReference type="Proteomes" id="UP000275385">
    <property type="component" value="Unassembled WGS sequence"/>
</dbReference>
<dbReference type="OrthoDB" id="5376710at2759"/>
<evidence type="ECO:0000313" key="3">
    <source>
        <dbReference type="Proteomes" id="UP000275385"/>
    </source>
</evidence>
<feature type="compositionally biased region" description="Basic and acidic residues" evidence="1">
    <location>
        <begin position="15"/>
        <end position="28"/>
    </location>
</feature>
<dbReference type="EMBL" id="QVQW01000021">
    <property type="protein sequence ID" value="RKU45451.1"/>
    <property type="molecule type" value="Genomic_DNA"/>
</dbReference>
<sequence>MQRTFSFSGFSEGDTAEHTPSRQRRADLAKTLSDLTLSSPIARPETPQPRSNTSRKLAYSSTTTSLITTESAIDDDDDDDAVRSLVTDMGGLNVSLSGAEELSNRLQQLVLGMRNKLISVRPIGDRYADHLREDEVDGAYGHFAEIGTVAEGLCRGLLDSTQSRGHKRSTSDVDVCLERARRRRTVDVGEMSNRRMAEDMGERPMDATYLNLVREWRACLDELAAALKICLTSTYKRHEQFATPQILEALFADRKSRSQVVCGWMKNFGAYKRMQGRSGVWTKWETRFQNYDQVVQSLSSLTTLLQSCSSGTTPDRVIQDIIIAPQGDTILEFANSSMTYKPILRFRVSSHMLSATSPIFARMFAKAFSSSPVEIDIDEAQLPPPPTPFVSPDGSRVHLYRMPQLEFDTHSSLTILLHAAHLQNTLVPRTISFEQFIALAEVSLRYRCTSPLEIYVEHRWLPQWIHKATEEMPYGWVVIAYAFGLRRLFSRTTKSAILNCKTEAELESTRWPAGVRKKICRVREAKIAQVWEVCRKAVEEYLPQSLGPGVAGSERMDMEGSPVQQNGENPPAELPGSCPPSTPANHSNSMAVNLTSTPRCPKGYHWCDATNVGWLMLAFHQLQMTLLPPNPATILSSFSNPSHSTIMQTTSGQSLAELITALRSIPSPPQHPAHTSAHSSVCDPVPAFRTAINDVYNSVTGLALFEIDGKRHGWALSAHRKDEPEVVCPGGDVPSETEVDDDTRFVGDVQMTDGTEHSFVSIEDAVHRHTSAAERAFSDGDICRRILGLAGSLADLHALAAVNRRSHDVYKHHELMLMRNAIRASRGPITKRHGKKDTPKPPPPCQEPTQTVDSYLRKLLDNSKTASRHSKARSMVIPRPVSYAASSSSSGTATPISPTPTGLRSPAPSYSALSSRLSTRSRSSSINPYFKLTEEEARQILWPEPSPPVMPQLSTVEVTAFGSVSHAVGGAVEAGKFGGRGLLRGRLEEDKCLVVEGNKQLREDIRRRVGLM</sequence>
<feature type="region of interest" description="Disordered" evidence="1">
    <location>
        <begin position="1"/>
        <end position="62"/>
    </location>
</feature>
<dbReference type="STRING" id="177199.A0A420YC23"/>
<evidence type="ECO:0000313" key="2">
    <source>
        <dbReference type="EMBL" id="RKU45451.1"/>
    </source>
</evidence>
<name>A0A420YC23_9PEZI</name>
<feature type="region of interest" description="Disordered" evidence="1">
    <location>
        <begin position="549"/>
        <end position="586"/>
    </location>
</feature>
<organism evidence="2 3">
    <name type="scientific">Coniochaeta pulveracea</name>
    <dbReference type="NCBI Taxonomy" id="177199"/>
    <lineage>
        <taxon>Eukaryota</taxon>
        <taxon>Fungi</taxon>
        <taxon>Dikarya</taxon>
        <taxon>Ascomycota</taxon>
        <taxon>Pezizomycotina</taxon>
        <taxon>Sordariomycetes</taxon>
        <taxon>Sordariomycetidae</taxon>
        <taxon>Coniochaetales</taxon>
        <taxon>Coniochaetaceae</taxon>
        <taxon>Coniochaeta</taxon>
    </lineage>
</organism>
<comment type="caution">
    <text evidence="2">The sequence shown here is derived from an EMBL/GenBank/DDBJ whole genome shotgun (WGS) entry which is preliminary data.</text>
</comment>
<evidence type="ECO:0000256" key="1">
    <source>
        <dbReference type="SAM" id="MobiDB-lite"/>
    </source>
</evidence>
<dbReference type="AlphaFoldDB" id="A0A420YC23"/>
<reference evidence="2 3" key="1">
    <citation type="submission" date="2018-08" db="EMBL/GenBank/DDBJ databases">
        <title>Draft genome of the lignicolous fungus Coniochaeta pulveracea.</title>
        <authorList>
            <person name="Borstlap C.J."/>
            <person name="De Witt R.N."/>
            <person name="Botha A."/>
            <person name="Volschenk H."/>
        </authorList>
    </citation>
    <scope>NUCLEOTIDE SEQUENCE [LARGE SCALE GENOMIC DNA]</scope>
    <source>
        <strain evidence="2 3">CAB683</strain>
    </source>
</reference>
<feature type="region of interest" description="Disordered" evidence="1">
    <location>
        <begin position="862"/>
        <end position="918"/>
    </location>
</feature>
<accession>A0A420YC23</accession>
<feature type="region of interest" description="Disordered" evidence="1">
    <location>
        <begin position="821"/>
        <end position="850"/>
    </location>
</feature>
<proteinExistence type="predicted"/>